<sequence>MFLDSKIPSDHFTKYQSFGRVMRDRDGKSKRRKWFTITLIIILVILCLPWTQNIQPDGVVSTINPQQRPQEINSIIAGRIEKWYVKDGDIVKKGDTLLKITEVKEEYLDPSQLIRVDEQIKAKSASIDFYENKAKLTGDQAIAIENARTLKLSQLRNKLKQYTLIVQSDSISYVAAENQLRIADEQLKRQKQLYDAGLKSLTEYEQRQQAYQDALSKKMGAENKFYNSRNELLIIRLEQNAVEQEYQEKVLKANGDRLSTLSDMATTQSEVAKLKNQLSNYEIRRGFYVITAPQSGQVIRTTKAGIGETVKEGDPLLEIVPINFDVAVEIFVDPLDLPLINKGQKVRLQFDGFPAIVFSGWPNTSYGTFGGVIAAVDPSISVNGKFRAWVRPDKNDKPWPPQLSYGTGAKGIALLKDVPVIYELWRQLNGFPPEYYVANSTGNKSNDSKDKGKSDKK</sequence>
<name>A0A7K0FJV6_9SPHI</name>
<dbReference type="SUPFAM" id="SSF51230">
    <property type="entry name" value="Single hybrid motif"/>
    <property type="match status" value="1"/>
</dbReference>
<comment type="caution">
    <text evidence="2">The sequence shown here is derived from an EMBL/GenBank/DDBJ whole genome shotgun (WGS) entry which is preliminary data.</text>
</comment>
<accession>A0A7K0FJV6</accession>
<dbReference type="InterPro" id="IPR011053">
    <property type="entry name" value="Single_hybrid_motif"/>
</dbReference>
<keyword evidence="1" id="KW-0812">Transmembrane</keyword>
<keyword evidence="1" id="KW-0472">Membrane</keyword>
<gene>
    <name evidence="2" type="ORF">GJJ64_03490</name>
</gene>
<dbReference type="GO" id="GO:0015562">
    <property type="term" value="F:efflux transmembrane transporter activity"/>
    <property type="evidence" value="ECO:0007669"/>
    <property type="project" value="InterPro"/>
</dbReference>
<dbReference type="InterPro" id="IPR050739">
    <property type="entry name" value="MFP"/>
</dbReference>
<reference evidence="2 3" key="1">
    <citation type="submission" date="2019-11" db="EMBL/GenBank/DDBJ databases">
        <authorList>
            <person name="Cheng Q."/>
            <person name="Yang Z."/>
        </authorList>
    </citation>
    <scope>NUCLEOTIDE SEQUENCE [LARGE SCALE GENOMIC DNA]</scope>
    <source>
        <strain evidence="2 3">HX-22-1</strain>
    </source>
</reference>
<feature type="transmembrane region" description="Helical" evidence="1">
    <location>
        <begin position="34"/>
        <end position="51"/>
    </location>
</feature>
<dbReference type="Gene3D" id="2.40.50.100">
    <property type="match status" value="1"/>
</dbReference>
<dbReference type="PANTHER" id="PTHR30386">
    <property type="entry name" value="MEMBRANE FUSION SUBUNIT OF EMRAB-TOLC MULTIDRUG EFFLUX PUMP"/>
    <property type="match status" value="1"/>
</dbReference>
<proteinExistence type="predicted"/>
<evidence type="ECO:0000256" key="1">
    <source>
        <dbReference type="SAM" id="Phobius"/>
    </source>
</evidence>
<dbReference type="RefSeq" id="WP_154286360.1">
    <property type="nucleotide sequence ID" value="NZ_WKJI01000001.1"/>
</dbReference>
<dbReference type="Proteomes" id="UP000462931">
    <property type="component" value="Unassembled WGS sequence"/>
</dbReference>
<evidence type="ECO:0000313" key="3">
    <source>
        <dbReference type="Proteomes" id="UP000462931"/>
    </source>
</evidence>
<evidence type="ECO:0000313" key="2">
    <source>
        <dbReference type="EMBL" id="MRX46244.1"/>
    </source>
</evidence>
<keyword evidence="1" id="KW-1133">Transmembrane helix</keyword>
<dbReference type="PANTHER" id="PTHR30386:SF27">
    <property type="entry name" value="MEMBRANE FUSION PROTEIN (MFP) FAMILY PROTEIN"/>
    <property type="match status" value="1"/>
</dbReference>
<dbReference type="AlphaFoldDB" id="A0A7K0FJV6"/>
<organism evidence="2 3">
    <name type="scientific">Pedobacter puniceum</name>
    <dbReference type="NCBI Taxonomy" id="2666136"/>
    <lineage>
        <taxon>Bacteria</taxon>
        <taxon>Pseudomonadati</taxon>
        <taxon>Bacteroidota</taxon>
        <taxon>Sphingobacteriia</taxon>
        <taxon>Sphingobacteriales</taxon>
        <taxon>Sphingobacteriaceae</taxon>
        <taxon>Pedobacter</taxon>
    </lineage>
</organism>
<dbReference type="PRINTS" id="PR01490">
    <property type="entry name" value="RTXTOXIND"/>
</dbReference>
<dbReference type="SUPFAM" id="SSF56954">
    <property type="entry name" value="Outer membrane efflux proteins (OEP)"/>
    <property type="match status" value="1"/>
</dbReference>
<protein>
    <submittedName>
        <fullName evidence="2">HlyD family efflux transporter periplasmic adaptor subunit</fullName>
    </submittedName>
</protein>
<keyword evidence="3" id="KW-1185">Reference proteome</keyword>
<dbReference type="EMBL" id="WKJI01000001">
    <property type="protein sequence ID" value="MRX46244.1"/>
    <property type="molecule type" value="Genomic_DNA"/>
</dbReference>